<dbReference type="AlphaFoldDB" id="A0A506UHP1"/>
<organism evidence="1 2">
    <name type="scientific">Pararhizobium mangrovi</name>
    <dbReference type="NCBI Taxonomy" id="2590452"/>
    <lineage>
        <taxon>Bacteria</taxon>
        <taxon>Pseudomonadati</taxon>
        <taxon>Pseudomonadota</taxon>
        <taxon>Alphaproteobacteria</taxon>
        <taxon>Hyphomicrobiales</taxon>
        <taxon>Rhizobiaceae</taxon>
        <taxon>Rhizobium/Agrobacterium group</taxon>
        <taxon>Pararhizobium</taxon>
    </lineage>
</organism>
<gene>
    <name evidence="1" type="ORF">FJU11_00995</name>
</gene>
<dbReference type="EMBL" id="VHLH01000001">
    <property type="protein sequence ID" value="TPW32831.1"/>
    <property type="molecule type" value="Genomic_DNA"/>
</dbReference>
<dbReference type="RefSeq" id="WP_141165134.1">
    <property type="nucleotide sequence ID" value="NZ_VHLH01000001.1"/>
</dbReference>
<evidence type="ECO:0000313" key="2">
    <source>
        <dbReference type="Proteomes" id="UP000320314"/>
    </source>
</evidence>
<name>A0A506UHP1_9HYPH</name>
<keyword evidence="2" id="KW-1185">Reference proteome</keyword>
<dbReference type="Proteomes" id="UP000320314">
    <property type="component" value="Unassembled WGS sequence"/>
</dbReference>
<dbReference type="OrthoDB" id="230260at2"/>
<accession>A0A506UHP1</accession>
<evidence type="ECO:0008006" key="3">
    <source>
        <dbReference type="Google" id="ProtNLM"/>
    </source>
</evidence>
<proteinExistence type="predicted"/>
<comment type="caution">
    <text evidence="1">The sequence shown here is derived from an EMBL/GenBank/DDBJ whole genome shotgun (WGS) entry which is preliminary data.</text>
</comment>
<dbReference type="Gene3D" id="3.40.50.450">
    <property type="match status" value="1"/>
</dbReference>
<sequence>MPSPLPLDTENIDLEARKKKSKLQIFLGGPFIDPNNSRAPSKKLFEGASFLRYKLYHEIEDKYGDYVSIGESKKLQEIYKKNFRKLFEAATAEAAHVSDYCDAVIIIPSSPGSFCELGYFAAMNKVTPKMLVLMNRKFERKPGYIHHGPAIQASNNGSIVSFIDYEDTQEAYNIVFDFVERIRIKKIGSNYRVG</sequence>
<evidence type="ECO:0000313" key="1">
    <source>
        <dbReference type="EMBL" id="TPW32831.1"/>
    </source>
</evidence>
<protein>
    <recommendedName>
        <fullName evidence="3">Nucleoside 2-deoxyribosyltransferase</fullName>
    </recommendedName>
</protein>
<reference evidence="1 2" key="1">
    <citation type="submission" date="2019-06" db="EMBL/GenBank/DDBJ databases">
        <authorList>
            <person name="Li M."/>
        </authorList>
    </citation>
    <scope>NUCLEOTIDE SEQUENCE [LARGE SCALE GENOMIC DNA]</scope>
    <source>
        <strain evidence="1 2">BGMRC6574</strain>
    </source>
</reference>